<dbReference type="SMART" id="SM00342">
    <property type="entry name" value="HTH_ARAC"/>
    <property type="match status" value="1"/>
</dbReference>
<keyword evidence="3" id="KW-0804">Transcription</keyword>
<proteinExistence type="predicted"/>
<sequence length="288" mass="33318">MQTVQVPVCNLGVFGNHSKKFWMGNVQSLLQQFPILAQPHKHDFYAFLVLDRASGEVRIDGQAVAAGNTMIIIIKPGCINSFELPQNATGTLICFAEEFFSLRYNNNILSQFSFLEREAQPDIVLTASQHSHLQKLLEFLLGEFIEERKESEKVMRSYLNIFLFEMERLYNPLQVAKSPTLKQEKMHLFQKLIDRNFKEKKLPSDYADMLNVSPNYLNKICKEETGQTAGDIIRRHIIVEARRLLHYTNYSVNEIADKLGFGHASYFVTFFKKQTQQTPELFRRSQNA</sequence>
<dbReference type="SUPFAM" id="SSF46689">
    <property type="entry name" value="Homeodomain-like"/>
    <property type="match status" value="1"/>
</dbReference>
<comment type="caution">
    <text evidence="5">The sequence shown here is derived from an EMBL/GenBank/DDBJ whole genome shotgun (WGS) entry which is preliminary data.</text>
</comment>
<feature type="domain" description="HTH araC/xylS-type" evidence="4">
    <location>
        <begin position="187"/>
        <end position="285"/>
    </location>
</feature>
<dbReference type="EMBL" id="JRLY01000002">
    <property type="protein sequence ID" value="KGO94339.1"/>
    <property type="molecule type" value="Genomic_DNA"/>
</dbReference>
<evidence type="ECO:0000256" key="2">
    <source>
        <dbReference type="ARBA" id="ARBA00023125"/>
    </source>
</evidence>
<dbReference type="GO" id="GO:0043565">
    <property type="term" value="F:sequence-specific DNA binding"/>
    <property type="evidence" value="ECO:0007669"/>
    <property type="project" value="InterPro"/>
</dbReference>
<keyword evidence="2" id="KW-0238">DNA-binding</keyword>
<gene>
    <name evidence="5" type="ORF">Q766_05315</name>
</gene>
<dbReference type="InterPro" id="IPR018060">
    <property type="entry name" value="HTH_AraC"/>
</dbReference>
<dbReference type="Pfam" id="PF12833">
    <property type="entry name" value="HTH_18"/>
    <property type="match status" value="1"/>
</dbReference>
<dbReference type="OrthoDB" id="2585681at2"/>
<name>A0A0A2MPT2_9FLAO</name>
<accession>A0A0A2MPT2</accession>
<dbReference type="STRING" id="1121898.GCA_000422725_01505"/>
<dbReference type="PANTHER" id="PTHR43280:SF32">
    <property type="entry name" value="TRANSCRIPTIONAL REGULATORY PROTEIN"/>
    <property type="match status" value="1"/>
</dbReference>
<dbReference type="AlphaFoldDB" id="A0A0A2MPT2"/>
<reference evidence="5 6" key="1">
    <citation type="submission" date="2013-09" db="EMBL/GenBank/DDBJ databases">
        <authorList>
            <person name="Zeng Z."/>
            <person name="Chen C."/>
        </authorList>
    </citation>
    <scope>NUCLEOTIDE SEQUENCE [LARGE SCALE GENOMIC DNA]</scope>
    <source>
        <strain evidence="5 6">WB 4.1-42</strain>
    </source>
</reference>
<evidence type="ECO:0000313" key="6">
    <source>
        <dbReference type="Proteomes" id="UP000030111"/>
    </source>
</evidence>
<dbReference type="eggNOG" id="COG2207">
    <property type="taxonomic scope" value="Bacteria"/>
</dbReference>
<evidence type="ECO:0000313" key="5">
    <source>
        <dbReference type="EMBL" id="KGO94339.1"/>
    </source>
</evidence>
<dbReference type="PANTHER" id="PTHR43280">
    <property type="entry name" value="ARAC-FAMILY TRANSCRIPTIONAL REGULATOR"/>
    <property type="match status" value="1"/>
</dbReference>
<dbReference type="InterPro" id="IPR037923">
    <property type="entry name" value="HTH-like"/>
</dbReference>
<keyword evidence="1" id="KW-0805">Transcription regulation</keyword>
<dbReference type="RefSeq" id="WP_026990379.1">
    <property type="nucleotide sequence ID" value="NZ_AUGP01000017.1"/>
</dbReference>
<dbReference type="Gene3D" id="1.10.10.60">
    <property type="entry name" value="Homeodomain-like"/>
    <property type="match status" value="1"/>
</dbReference>
<dbReference type="Proteomes" id="UP000030111">
    <property type="component" value="Unassembled WGS sequence"/>
</dbReference>
<dbReference type="PROSITE" id="PS01124">
    <property type="entry name" value="HTH_ARAC_FAMILY_2"/>
    <property type="match status" value="1"/>
</dbReference>
<keyword evidence="6" id="KW-1185">Reference proteome</keyword>
<organism evidence="5 6">
    <name type="scientific">Flavobacterium subsaxonicum WB 4.1-42 = DSM 21790</name>
    <dbReference type="NCBI Taxonomy" id="1121898"/>
    <lineage>
        <taxon>Bacteria</taxon>
        <taxon>Pseudomonadati</taxon>
        <taxon>Bacteroidota</taxon>
        <taxon>Flavobacteriia</taxon>
        <taxon>Flavobacteriales</taxon>
        <taxon>Flavobacteriaceae</taxon>
        <taxon>Flavobacterium</taxon>
    </lineage>
</organism>
<dbReference type="SUPFAM" id="SSF51215">
    <property type="entry name" value="Regulatory protein AraC"/>
    <property type="match status" value="1"/>
</dbReference>
<evidence type="ECO:0000256" key="1">
    <source>
        <dbReference type="ARBA" id="ARBA00023015"/>
    </source>
</evidence>
<evidence type="ECO:0000256" key="3">
    <source>
        <dbReference type="ARBA" id="ARBA00023163"/>
    </source>
</evidence>
<dbReference type="InterPro" id="IPR009057">
    <property type="entry name" value="Homeodomain-like_sf"/>
</dbReference>
<protein>
    <recommendedName>
        <fullName evidence="4">HTH araC/xylS-type domain-containing protein</fullName>
    </recommendedName>
</protein>
<dbReference type="GO" id="GO:0003700">
    <property type="term" value="F:DNA-binding transcription factor activity"/>
    <property type="evidence" value="ECO:0007669"/>
    <property type="project" value="InterPro"/>
</dbReference>
<evidence type="ECO:0000259" key="4">
    <source>
        <dbReference type="PROSITE" id="PS01124"/>
    </source>
</evidence>